<protein>
    <submittedName>
        <fullName evidence="2">Uncharacterized protein</fullName>
    </submittedName>
</protein>
<dbReference type="Pfam" id="PF19866">
    <property type="entry name" value="DUF6339"/>
    <property type="match status" value="1"/>
</dbReference>
<organism evidence="2 3">
    <name type="scientific">Mycolicibacterium gilvum (strain DSM 45189 / LMG 24558 / Spyr1)</name>
    <name type="common">Mycobacterium gilvum</name>
    <dbReference type="NCBI Taxonomy" id="278137"/>
    <lineage>
        <taxon>Bacteria</taxon>
        <taxon>Bacillati</taxon>
        <taxon>Actinomycetota</taxon>
        <taxon>Actinomycetes</taxon>
        <taxon>Mycobacteriales</taxon>
        <taxon>Mycobacteriaceae</taxon>
        <taxon>Mycolicibacterium</taxon>
    </lineage>
</organism>
<dbReference type="InterPro" id="IPR045920">
    <property type="entry name" value="DUF6339"/>
</dbReference>
<dbReference type="HOGENOM" id="CLU_979766_0_0_11"/>
<evidence type="ECO:0000256" key="1">
    <source>
        <dbReference type="SAM" id="MobiDB-lite"/>
    </source>
</evidence>
<evidence type="ECO:0000313" key="3">
    <source>
        <dbReference type="Proteomes" id="UP000008916"/>
    </source>
</evidence>
<feature type="region of interest" description="Disordered" evidence="1">
    <location>
        <begin position="16"/>
        <end position="37"/>
    </location>
</feature>
<reference evidence="2 3" key="1">
    <citation type="journal article" date="2011" name="Stand. Genomic Sci.">
        <title>Complete genome sequence of Mycobacterium sp. strain (Spyr1) and reclassification to Mycobacterium gilvum Spyr1.</title>
        <authorList>
            <person name="Kallimanis A."/>
            <person name="Karabika E."/>
            <person name="Mavromatis K."/>
            <person name="Lapidus A."/>
            <person name="Labutti K.M."/>
            <person name="Liolios K."/>
            <person name="Ivanova N."/>
            <person name="Goodwin L."/>
            <person name="Woyke T."/>
            <person name="Velentzas A.D."/>
            <person name="Perisynakis A."/>
            <person name="Ouzounis C.C."/>
            <person name="Kyrpides N.C."/>
            <person name="Koukkou A.I."/>
            <person name="Drainas C."/>
        </authorList>
    </citation>
    <scope>NUCLEOTIDE SEQUENCE [LARGE SCALE GENOMIC DNA]</scope>
    <source>
        <strain evidence="3">DSM 45189 / LMG 24558 / Spyr1</strain>
    </source>
</reference>
<proteinExistence type="predicted"/>
<dbReference type="EMBL" id="CP002385">
    <property type="protein sequence ID" value="ADT97562.1"/>
    <property type="molecule type" value="Genomic_DNA"/>
</dbReference>
<keyword evidence="3" id="KW-1185">Reference proteome</keyword>
<dbReference type="Proteomes" id="UP000008916">
    <property type="component" value="Chromosome"/>
</dbReference>
<evidence type="ECO:0000313" key="2">
    <source>
        <dbReference type="EMBL" id="ADT97562.1"/>
    </source>
</evidence>
<accession>E6TDI2</accession>
<feature type="region of interest" description="Disordered" evidence="1">
    <location>
        <begin position="235"/>
        <end position="255"/>
    </location>
</feature>
<dbReference type="KEGG" id="msp:Mspyr1_08660"/>
<gene>
    <name evidence="2" type="ordered locus">Mspyr1_08660</name>
</gene>
<sequence>MSETLHQIPSKLDASERADYISGNGPQGLSQPVDRMNGSPPEIGILDSLMTTAHQRLLAGEWSDRTSSDRWLSPRVHFALRLFRGEAAERGLWQWVGLRYPWYVEWRWADRDGCVANDRWWGPIHKQALARLWWGAELFRDGSDYRPVERAFVFQDLPNSYLHRPVARCRSLALAIVDRFGESDSTSAKQVNSLARVLNLATVGSPPEVETGYQNDDLRAYHAWVSEPFEQPAGWDPLPLGPEASDTTDDSRAGGARIVERGWGYADMK</sequence>
<dbReference type="AlphaFoldDB" id="E6TDI2"/>
<name>E6TDI2_MYCSR</name>